<dbReference type="InterPro" id="IPR023997">
    <property type="entry name" value="TonB-dep_OMP_SusC/RagA_CS"/>
</dbReference>
<dbReference type="Pfam" id="PF07715">
    <property type="entry name" value="Plug"/>
    <property type="match status" value="1"/>
</dbReference>
<dbReference type="InterPro" id="IPR036942">
    <property type="entry name" value="Beta-barrel_TonB_sf"/>
</dbReference>
<dbReference type="OrthoDB" id="9768177at2"/>
<dbReference type="InterPro" id="IPR023996">
    <property type="entry name" value="TonB-dep_OMP_SusC/RagA"/>
</dbReference>
<dbReference type="PROSITE" id="PS52016">
    <property type="entry name" value="TONB_DEPENDENT_REC_3"/>
    <property type="match status" value="1"/>
</dbReference>
<evidence type="ECO:0000256" key="4">
    <source>
        <dbReference type="ARBA" id="ARBA00022692"/>
    </source>
</evidence>
<sequence length="1069" mass="117634">MKCKTTLLKTRAWLAGLLMMLWISASAQRIISGTVHDKSGPVAGASIVIKGSLTGTTSATDGSFTINAANGDILTVSYIGFETVELKVHAQQKYEIVLKEADNLLSDVVVTGYATQKKENLTGAVAAISGKDLQNRPITNIAQALQGQMANLNVTTGSSGGAPDARPNINIRGYTGLGNKSGGGISGAPLIVLDGIPGGDLTTINPSDIESISILKDAAASAIYGSSAPYGVMLVTTKQGKKGARPSITYSNNLSWSQPIGLPKMINSVDFANIFNEAFINSGRTAWYDDETLQRIRDYKEGRMKDETINDPTPGVDDWYGSGNGYSHGAGPNRGNGNNDWFKIFFKDWSASQQHNLGVSGGGESSRYYLGLGYLEKNGMYNFTDEKYKRITIRTNVSSDLAKWLTLNIRSSLSRGLNSTPATYPDATGGNLMHQIGRKLPTTPFRNPDGHYSDYSNIGLFTEGGKQKYTTDQVQVTAETVVKPLPGWNITANYTLFGTSKNTENFNKTVYSYLPSGNKVVMFQTAPINSLTKSNEVQDKHVINLFSTYEKSVGGHNFQVLGGYIRDLTNFKYQYATNSYLYSNDLPALNLTYNSTPSIGDNMRVLAVEGVFGRLNYNFKEKYLVEVNGRYDASSRFLKSARWKLYPAVSVGYSISKEDFWKPLSHYVNTLKIRGSYGALGDQWGDNPNQDNYYPFYPSLGTNAPNSSTWIFGNGRQAYVTSPALINSSLTWASIKTFDLGIDATFFKDRLAASFDWYNRRADDFVGPAQALPAVLGAAVPQANNASMQTKGFELTVDWRDKAGEVNYFVKGVLSNSNARVIRYPNPTKLLSNWYEGQQIGEIWGYETAGLFQTKEQVNAAPSQNAIDAVGWTPGDVQYKDLNGDGVITPGSSTVGDPGDRKVIGNSTPRFLYGLSIGADWKGFDFSLFVQGVARRDSWISSNYFWGIIGGEWQSTLLTPNLDRYTPETPNGYFPKYYMTSQMNKNMQVQTRYLQNSAYMRVKNLQIGYSIPNSSAKKLGLQRVRLYVSMDNLATFTRLQKTIDPELSIGDSKIYPLQRTYSFGINLTL</sequence>
<dbReference type="SUPFAM" id="SSF56935">
    <property type="entry name" value="Porins"/>
    <property type="match status" value="1"/>
</dbReference>
<feature type="domain" description="TonB-dependent receptor plug" evidence="12">
    <location>
        <begin position="118"/>
        <end position="232"/>
    </location>
</feature>
<evidence type="ECO:0000259" key="11">
    <source>
        <dbReference type="Pfam" id="PF00593"/>
    </source>
</evidence>
<dbReference type="InterPro" id="IPR039426">
    <property type="entry name" value="TonB-dep_rcpt-like"/>
</dbReference>
<reference evidence="14" key="1">
    <citation type="submission" date="2016-10" db="EMBL/GenBank/DDBJ databases">
        <authorList>
            <person name="Varghese N."/>
            <person name="Submissions S."/>
        </authorList>
    </citation>
    <scope>NUCLEOTIDE SEQUENCE [LARGE SCALE GENOMIC DNA]</scope>
    <source>
        <strain evidence="14">DSM 25329</strain>
    </source>
</reference>
<name>A0A1G7VJ25_9BACT</name>
<evidence type="ECO:0000256" key="6">
    <source>
        <dbReference type="ARBA" id="ARBA00023136"/>
    </source>
</evidence>
<protein>
    <submittedName>
        <fullName evidence="13">TonB-linked outer membrane protein, SusC/RagA family</fullName>
    </submittedName>
</protein>
<accession>A0A1G7VJ25</accession>
<dbReference type="NCBIfam" id="TIGR04056">
    <property type="entry name" value="OMP_RagA_SusC"/>
    <property type="match status" value="1"/>
</dbReference>
<dbReference type="Proteomes" id="UP000198748">
    <property type="component" value="Unassembled WGS sequence"/>
</dbReference>
<dbReference type="Gene3D" id="2.170.130.10">
    <property type="entry name" value="TonB-dependent receptor, plug domain"/>
    <property type="match status" value="1"/>
</dbReference>
<evidence type="ECO:0000256" key="10">
    <source>
        <dbReference type="SAM" id="SignalP"/>
    </source>
</evidence>
<evidence type="ECO:0000256" key="9">
    <source>
        <dbReference type="RuleBase" id="RU003357"/>
    </source>
</evidence>
<comment type="subcellular location">
    <subcellularLocation>
        <location evidence="1 8">Cell outer membrane</location>
        <topology evidence="1 8">Multi-pass membrane protein</topology>
    </subcellularLocation>
</comment>
<dbReference type="NCBIfam" id="TIGR04057">
    <property type="entry name" value="SusC_RagA_signa"/>
    <property type="match status" value="1"/>
</dbReference>
<proteinExistence type="inferred from homology"/>
<dbReference type="Pfam" id="PF13715">
    <property type="entry name" value="CarbopepD_reg_2"/>
    <property type="match status" value="1"/>
</dbReference>
<evidence type="ECO:0000256" key="3">
    <source>
        <dbReference type="ARBA" id="ARBA00022452"/>
    </source>
</evidence>
<keyword evidence="2 8" id="KW-0813">Transport</keyword>
<dbReference type="Gene3D" id="2.40.170.20">
    <property type="entry name" value="TonB-dependent receptor, beta-barrel domain"/>
    <property type="match status" value="1"/>
</dbReference>
<dbReference type="RefSeq" id="WP_090156463.1">
    <property type="nucleotide sequence ID" value="NZ_FNAN01000020.1"/>
</dbReference>
<dbReference type="Pfam" id="PF00593">
    <property type="entry name" value="TonB_dep_Rec_b-barrel"/>
    <property type="match status" value="1"/>
</dbReference>
<dbReference type="AlphaFoldDB" id="A0A1G7VJ25"/>
<dbReference type="InterPro" id="IPR000531">
    <property type="entry name" value="Beta-barrel_TonB"/>
</dbReference>
<keyword evidence="3 8" id="KW-1134">Transmembrane beta strand</keyword>
<dbReference type="SUPFAM" id="SSF49464">
    <property type="entry name" value="Carboxypeptidase regulatory domain-like"/>
    <property type="match status" value="1"/>
</dbReference>
<keyword evidence="10" id="KW-0732">Signal</keyword>
<feature type="domain" description="TonB-dependent receptor-like beta-barrel" evidence="11">
    <location>
        <begin position="443"/>
        <end position="1033"/>
    </location>
</feature>
<evidence type="ECO:0000256" key="5">
    <source>
        <dbReference type="ARBA" id="ARBA00023077"/>
    </source>
</evidence>
<dbReference type="STRING" id="659014.SAMN04487996_12090"/>
<dbReference type="InterPro" id="IPR012910">
    <property type="entry name" value="Plug_dom"/>
</dbReference>
<keyword evidence="4 8" id="KW-0812">Transmembrane</keyword>
<dbReference type="InterPro" id="IPR037066">
    <property type="entry name" value="Plug_dom_sf"/>
</dbReference>
<organism evidence="13 14">
    <name type="scientific">Dyadobacter soli</name>
    <dbReference type="NCBI Taxonomy" id="659014"/>
    <lineage>
        <taxon>Bacteria</taxon>
        <taxon>Pseudomonadati</taxon>
        <taxon>Bacteroidota</taxon>
        <taxon>Cytophagia</taxon>
        <taxon>Cytophagales</taxon>
        <taxon>Spirosomataceae</taxon>
        <taxon>Dyadobacter</taxon>
    </lineage>
</organism>
<evidence type="ECO:0000256" key="8">
    <source>
        <dbReference type="PROSITE-ProRule" id="PRU01360"/>
    </source>
</evidence>
<evidence type="ECO:0000313" key="14">
    <source>
        <dbReference type="Proteomes" id="UP000198748"/>
    </source>
</evidence>
<keyword evidence="7 8" id="KW-0998">Cell outer membrane</keyword>
<evidence type="ECO:0000256" key="1">
    <source>
        <dbReference type="ARBA" id="ARBA00004571"/>
    </source>
</evidence>
<gene>
    <name evidence="13" type="ORF">SAMN04487996_12090</name>
</gene>
<feature type="signal peptide" evidence="10">
    <location>
        <begin position="1"/>
        <end position="27"/>
    </location>
</feature>
<comment type="similarity">
    <text evidence="8 9">Belongs to the TonB-dependent receptor family.</text>
</comment>
<evidence type="ECO:0000313" key="13">
    <source>
        <dbReference type="EMBL" id="SDG59568.1"/>
    </source>
</evidence>
<evidence type="ECO:0000256" key="2">
    <source>
        <dbReference type="ARBA" id="ARBA00022448"/>
    </source>
</evidence>
<keyword evidence="5 9" id="KW-0798">TonB box</keyword>
<dbReference type="InterPro" id="IPR008969">
    <property type="entry name" value="CarboxyPept-like_regulatory"/>
</dbReference>
<evidence type="ECO:0000256" key="7">
    <source>
        <dbReference type="ARBA" id="ARBA00023237"/>
    </source>
</evidence>
<dbReference type="EMBL" id="FNAN01000020">
    <property type="protein sequence ID" value="SDG59568.1"/>
    <property type="molecule type" value="Genomic_DNA"/>
</dbReference>
<keyword evidence="14" id="KW-1185">Reference proteome</keyword>
<dbReference type="GO" id="GO:0009279">
    <property type="term" value="C:cell outer membrane"/>
    <property type="evidence" value="ECO:0007669"/>
    <property type="project" value="UniProtKB-SubCell"/>
</dbReference>
<feature type="chain" id="PRO_5011792763" evidence="10">
    <location>
        <begin position="28"/>
        <end position="1069"/>
    </location>
</feature>
<dbReference type="Gene3D" id="2.60.40.1120">
    <property type="entry name" value="Carboxypeptidase-like, regulatory domain"/>
    <property type="match status" value="1"/>
</dbReference>
<keyword evidence="6 8" id="KW-0472">Membrane</keyword>
<evidence type="ECO:0000259" key="12">
    <source>
        <dbReference type="Pfam" id="PF07715"/>
    </source>
</evidence>